<evidence type="ECO:0000313" key="3">
    <source>
        <dbReference type="Proteomes" id="UP000324222"/>
    </source>
</evidence>
<proteinExistence type="predicted"/>
<comment type="subcellular location">
    <subcellularLocation>
        <location evidence="1">Nucleus</location>
    </subcellularLocation>
</comment>
<evidence type="ECO:0000256" key="1">
    <source>
        <dbReference type="ARBA" id="ARBA00004123"/>
    </source>
</evidence>
<reference evidence="2 3" key="1">
    <citation type="submission" date="2019-05" db="EMBL/GenBank/DDBJ databases">
        <title>Another draft genome of Portunus trituberculatus and its Hox gene families provides insights of decapod evolution.</title>
        <authorList>
            <person name="Jeong J.-H."/>
            <person name="Song I."/>
            <person name="Kim S."/>
            <person name="Choi T."/>
            <person name="Kim D."/>
            <person name="Ryu S."/>
            <person name="Kim W."/>
        </authorList>
    </citation>
    <scope>NUCLEOTIDE SEQUENCE [LARGE SCALE GENOMIC DNA]</scope>
    <source>
        <tissue evidence="2">Muscle</tissue>
    </source>
</reference>
<dbReference type="Proteomes" id="UP000324222">
    <property type="component" value="Unassembled WGS sequence"/>
</dbReference>
<gene>
    <name evidence="2" type="ORF">E2C01_054908</name>
</gene>
<evidence type="ECO:0000313" key="2">
    <source>
        <dbReference type="EMBL" id="MPC60849.1"/>
    </source>
</evidence>
<protein>
    <recommendedName>
        <fullName evidence="4">HTH psq-type domain-containing protein</fullName>
    </recommendedName>
</protein>
<organism evidence="2 3">
    <name type="scientific">Portunus trituberculatus</name>
    <name type="common">Swimming crab</name>
    <name type="synonym">Neptunus trituberculatus</name>
    <dbReference type="NCBI Taxonomy" id="210409"/>
    <lineage>
        <taxon>Eukaryota</taxon>
        <taxon>Metazoa</taxon>
        <taxon>Ecdysozoa</taxon>
        <taxon>Arthropoda</taxon>
        <taxon>Crustacea</taxon>
        <taxon>Multicrustacea</taxon>
        <taxon>Malacostraca</taxon>
        <taxon>Eumalacostraca</taxon>
        <taxon>Eucarida</taxon>
        <taxon>Decapoda</taxon>
        <taxon>Pleocyemata</taxon>
        <taxon>Brachyura</taxon>
        <taxon>Eubrachyura</taxon>
        <taxon>Portunoidea</taxon>
        <taxon>Portunidae</taxon>
        <taxon>Portuninae</taxon>
        <taxon>Portunus</taxon>
    </lineage>
</organism>
<dbReference type="Gene3D" id="1.10.10.60">
    <property type="entry name" value="Homeodomain-like"/>
    <property type="match status" value="1"/>
</dbReference>
<keyword evidence="3" id="KW-1185">Reference proteome</keyword>
<dbReference type="InterPro" id="IPR009057">
    <property type="entry name" value="Homeodomain-like_sf"/>
</dbReference>
<dbReference type="AlphaFoldDB" id="A0A5B7GT73"/>
<dbReference type="EMBL" id="VSRR010017961">
    <property type="protein sequence ID" value="MPC60849.1"/>
    <property type="molecule type" value="Genomic_DNA"/>
</dbReference>
<dbReference type="SUPFAM" id="SSF46689">
    <property type="entry name" value="Homeodomain-like"/>
    <property type="match status" value="1"/>
</dbReference>
<accession>A0A5B7GT73</accession>
<comment type="caution">
    <text evidence="2">The sequence shown here is derived from an EMBL/GenBank/DDBJ whole genome shotgun (WGS) entry which is preliminary data.</text>
</comment>
<sequence length="118" mass="13525">MIRRMRAMVLGTKPGILSHTSCLRSCYARQTAQQPRPSPIKTYQNKTISPFKDKLELKRKCEAGIAHSVIAVQMGVPRSTVSKIWKNRDKYHKTAASCKCFYFQKCTVHHPNVFNKKS</sequence>
<dbReference type="GO" id="GO:0005634">
    <property type="term" value="C:nucleus"/>
    <property type="evidence" value="ECO:0007669"/>
    <property type="project" value="UniProtKB-SubCell"/>
</dbReference>
<evidence type="ECO:0008006" key="4">
    <source>
        <dbReference type="Google" id="ProtNLM"/>
    </source>
</evidence>
<name>A0A5B7GT73_PORTR</name>